<dbReference type="Proteomes" id="UP000321857">
    <property type="component" value="Chromosome"/>
</dbReference>
<name>A0A516INM3_9SPHN</name>
<accession>A0A516INM3</accession>
<sequence>MGSGWPLSRPRHFGPGSRHVAAVAVRCRNVGRNDRPQTKFQGSKSVPMTKLSEDVFVRPQILPHEVEEIARAGFKGIINNRPDGEAPDQPTSDEIAAQAERHGLFYVHIPIVPGSATEANARAFAEAVKQAGGPVVAYCKSGGRASSLFQMTKRS</sequence>
<dbReference type="OrthoDB" id="9805710at2"/>
<organism evidence="2 3">
    <name type="scientific">Sphingomonas xanthus</name>
    <dbReference type="NCBI Taxonomy" id="2594473"/>
    <lineage>
        <taxon>Bacteria</taxon>
        <taxon>Pseudomonadati</taxon>
        <taxon>Pseudomonadota</taxon>
        <taxon>Alphaproteobacteria</taxon>
        <taxon>Sphingomonadales</taxon>
        <taxon>Sphingomonadaceae</taxon>
        <taxon>Sphingomonas</taxon>
    </lineage>
</organism>
<evidence type="ECO:0000313" key="2">
    <source>
        <dbReference type="EMBL" id="QDP18503.1"/>
    </source>
</evidence>
<dbReference type="SUPFAM" id="SSF52799">
    <property type="entry name" value="(Phosphotyrosine protein) phosphatases II"/>
    <property type="match status" value="1"/>
</dbReference>
<evidence type="ECO:0000259" key="1">
    <source>
        <dbReference type="Pfam" id="PF04273"/>
    </source>
</evidence>
<dbReference type="NCBIfam" id="TIGR01244">
    <property type="entry name" value="TIGR01244 family sulfur transferase"/>
    <property type="match status" value="1"/>
</dbReference>
<feature type="domain" description="Beta-lactamase hydrolase-like protein phosphatase-like" evidence="1">
    <location>
        <begin position="50"/>
        <end position="152"/>
    </location>
</feature>
<reference evidence="2 3" key="1">
    <citation type="submission" date="2019-07" db="EMBL/GenBank/DDBJ databases">
        <title>Sphingomonas AE3 Genome sequencing and assembly.</title>
        <authorList>
            <person name="Kim H."/>
        </authorList>
    </citation>
    <scope>NUCLEOTIDE SEQUENCE [LARGE SCALE GENOMIC DNA]</scope>
    <source>
        <strain evidence="2 3">AE3</strain>
    </source>
</reference>
<dbReference type="AlphaFoldDB" id="A0A516INM3"/>
<proteinExistence type="predicted"/>
<dbReference type="GO" id="GO:0016787">
    <property type="term" value="F:hydrolase activity"/>
    <property type="evidence" value="ECO:0007669"/>
    <property type="project" value="InterPro"/>
</dbReference>
<keyword evidence="3" id="KW-1185">Reference proteome</keyword>
<dbReference type="Gene3D" id="3.90.190.10">
    <property type="entry name" value="Protein tyrosine phosphatase superfamily"/>
    <property type="match status" value="1"/>
</dbReference>
<dbReference type="KEGG" id="sxa:FMM02_00130"/>
<evidence type="ECO:0000313" key="3">
    <source>
        <dbReference type="Proteomes" id="UP000321857"/>
    </source>
</evidence>
<dbReference type="InterPro" id="IPR029021">
    <property type="entry name" value="Prot-tyrosine_phosphatase-like"/>
</dbReference>
<dbReference type="InterPro" id="IPR005939">
    <property type="entry name" value="BLH_phosphatase-like"/>
</dbReference>
<dbReference type="Pfam" id="PF04273">
    <property type="entry name" value="BLH_phosphatase"/>
    <property type="match status" value="1"/>
</dbReference>
<protein>
    <submittedName>
        <fullName evidence="2">TIGR01244 family phosphatase</fullName>
    </submittedName>
</protein>
<dbReference type="EMBL" id="CP041659">
    <property type="protein sequence ID" value="QDP18503.1"/>
    <property type="molecule type" value="Genomic_DNA"/>
</dbReference>
<gene>
    <name evidence="2" type="ORF">FMM02_00130</name>
</gene>